<evidence type="ECO:0000256" key="15">
    <source>
        <dbReference type="ARBA" id="ARBA00047899"/>
    </source>
</evidence>
<keyword evidence="13" id="KW-0472">Membrane</keyword>
<dbReference type="InterPro" id="IPR017441">
    <property type="entry name" value="Protein_kinase_ATP_BS"/>
</dbReference>
<dbReference type="GO" id="GO:0005524">
    <property type="term" value="F:ATP binding"/>
    <property type="evidence" value="ECO:0007669"/>
    <property type="project" value="UniProtKB-UniRule"/>
</dbReference>
<evidence type="ECO:0000256" key="6">
    <source>
        <dbReference type="ARBA" id="ARBA00022692"/>
    </source>
</evidence>
<dbReference type="Pfam" id="PF12819">
    <property type="entry name" value="Malectin_like"/>
    <property type="match status" value="1"/>
</dbReference>
<organism evidence="19">
    <name type="scientific">Eucalyptus grandis</name>
    <name type="common">Flooded gum</name>
    <dbReference type="NCBI Taxonomy" id="71139"/>
    <lineage>
        <taxon>Eukaryota</taxon>
        <taxon>Viridiplantae</taxon>
        <taxon>Streptophyta</taxon>
        <taxon>Embryophyta</taxon>
        <taxon>Tracheophyta</taxon>
        <taxon>Spermatophyta</taxon>
        <taxon>Magnoliopsida</taxon>
        <taxon>eudicotyledons</taxon>
        <taxon>Gunneridae</taxon>
        <taxon>Pentapetalae</taxon>
        <taxon>rosids</taxon>
        <taxon>malvids</taxon>
        <taxon>Myrtales</taxon>
        <taxon>Myrtaceae</taxon>
        <taxon>Myrtoideae</taxon>
        <taxon>Eucalypteae</taxon>
        <taxon>Eucalyptus</taxon>
    </lineage>
</organism>
<evidence type="ECO:0000259" key="18">
    <source>
        <dbReference type="PROSITE" id="PS50011"/>
    </source>
</evidence>
<evidence type="ECO:0000256" key="1">
    <source>
        <dbReference type="ARBA" id="ARBA00004167"/>
    </source>
</evidence>
<dbReference type="GO" id="GO:0004674">
    <property type="term" value="F:protein serine/threonine kinase activity"/>
    <property type="evidence" value="ECO:0007669"/>
    <property type="project" value="UniProtKB-KW"/>
</dbReference>
<dbReference type="InterPro" id="IPR024788">
    <property type="entry name" value="Malectin-like_Carb-bd_dom"/>
</dbReference>
<dbReference type="PRINTS" id="PR00019">
    <property type="entry name" value="LEURICHRPT"/>
</dbReference>
<evidence type="ECO:0000256" key="14">
    <source>
        <dbReference type="ARBA" id="ARBA00023170"/>
    </source>
</evidence>
<dbReference type="OMA" id="CIPREFA"/>
<dbReference type="InterPro" id="IPR011009">
    <property type="entry name" value="Kinase-like_dom_sf"/>
</dbReference>
<dbReference type="Gene3D" id="3.80.10.10">
    <property type="entry name" value="Ribonuclease Inhibitor"/>
    <property type="match status" value="1"/>
</dbReference>
<evidence type="ECO:0000256" key="3">
    <source>
        <dbReference type="ARBA" id="ARBA00022527"/>
    </source>
</evidence>
<dbReference type="Pfam" id="PF07714">
    <property type="entry name" value="PK_Tyr_Ser-Thr"/>
    <property type="match status" value="1"/>
</dbReference>
<gene>
    <name evidence="19" type="ORF">EUGRSUZ_J02710</name>
</gene>
<dbReference type="Gene3D" id="1.10.510.10">
    <property type="entry name" value="Transferase(Phosphotransferase) domain 1"/>
    <property type="match status" value="1"/>
</dbReference>
<sequence length="607" mass="66469">MWFNSSDSLSKWIVYFHSADIERLPSGQQRELTISTNNNQFTRKVSLKYLMPQPVVSDQVSGSGVNFSIKPTGSQSGVGAILNALEIYVVANHSNVPTTQDDVKVMNDAKVTLRVNKESWQGDPCIPREFAWDGLNCNYTNAPRIVSLKLSSSNLTGSIASSLSNLEALEVLDLSNNQLTGGIPETLAKLPKLRILNLSGNNLTGAVPEDLQKRVADKTLNLSLDGNPDLCLGSSCPQEKNKKSIVVPVAASVSAFFVLLLCASASIWLIKRKQTAESKIRRSMSFKYGDISRITKNFERVIGKGASGKVYLGELEDTKVAVKVLSKSSEAESSGQPDKPFLAEAQLLTKVHHGNLVSLKGYCDDSKNKALIYEFMAKGNLKQHLSGEDVGVTGAKPDVLTWDRRLRIAVDVAQGLNYLHNDCNPSIIHRDIKTTNILLNENMQVKISDFGLLRALATPNSSYKSSNPWGTPAYCPPEYGPSTYDLTNKSDVYSFGIVLFELISGHPAINTSEDGKSVPIRDWAIPKFPKEYIRGLIDPKVGQNFDINSAEIVAKVAESCIQTEPGARWDINRVLIELKRASELASKHKYADGNQGEHIGATSLEVE</sequence>
<dbReference type="SMART" id="SM00220">
    <property type="entry name" value="S_TKc"/>
    <property type="match status" value="1"/>
</dbReference>
<feature type="binding site" evidence="17">
    <location>
        <position position="323"/>
    </location>
    <ligand>
        <name>ATP</name>
        <dbReference type="ChEBI" id="CHEBI:30616"/>
    </ligand>
</feature>
<dbReference type="FunFam" id="3.80.10.10:FF:000129">
    <property type="entry name" value="Leucine-rich repeat receptor-like kinase"/>
    <property type="match status" value="1"/>
</dbReference>
<dbReference type="PROSITE" id="PS50011">
    <property type="entry name" value="PROTEIN_KINASE_DOM"/>
    <property type="match status" value="1"/>
</dbReference>
<keyword evidence="3" id="KW-0723">Serine/threonine-protein kinase</keyword>
<dbReference type="InterPro" id="IPR001611">
    <property type="entry name" value="Leu-rich_rpt"/>
</dbReference>
<keyword evidence="12" id="KW-1133">Transmembrane helix</keyword>
<dbReference type="Pfam" id="PF13855">
    <property type="entry name" value="LRR_8"/>
    <property type="match status" value="1"/>
</dbReference>
<dbReference type="FunFam" id="1.10.510.10:FF:001023">
    <property type="entry name" value="Os07g0541700 protein"/>
    <property type="match status" value="1"/>
</dbReference>
<evidence type="ECO:0000256" key="10">
    <source>
        <dbReference type="ARBA" id="ARBA00022777"/>
    </source>
</evidence>
<evidence type="ECO:0000256" key="16">
    <source>
        <dbReference type="ARBA" id="ARBA00048679"/>
    </source>
</evidence>
<keyword evidence="14" id="KW-0675">Receptor</keyword>
<comment type="catalytic activity">
    <reaction evidence="16">
        <text>L-seryl-[protein] + ATP = O-phospho-L-seryl-[protein] + ADP + H(+)</text>
        <dbReference type="Rhea" id="RHEA:17989"/>
        <dbReference type="Rhea" id="RHEA-COMP:9863"/>
        <dbReference type="Rhea" id="RHEA-COMP:11604"/>
        <dbReference type="ChEBI" id="CHEBI:15378"/>
        <dbReference type="ChEBI" id="CHEBI:29999"/>
        <dbReference type="ChEBI" id="CHEBI:30616"/>
        <dbReference type="ChEBI" id="CHEBI:83421"/>
        <dbReference type="ChEBI" id="CHEBI:456216"/>
        <dbReference type="EC" id="2.7.11.1"/>
    </reaction>
</comment>
<keyword evidence="6" id="KW-0812">Transmembrane</keyword>
<dbReference type="GO" id="GO:0016020">
    <property type="term" value="C:membrane"/>
    <property type="evidence" value="ECO:0007669"/>
    <property type="project" value="UniProtKB-SubCell"/>
</dbReference>
<evidence type="ECO:0000256" key="7">
    <source>
        <dbReference type="ARBA" id="ARBA00022729"/>
    </source>
</evidence>
<feature type="domain" description="Protein kinase" evidence="18">
    <location>
        <begin position="296"/>
        <end position="591"/>
    </location>
</feature>
<evidence type="ECO:0000256" key="2">
    <source>
        <dbReference type="ARBA" id="ARBA00012513"/>
    </source>
</evidence>
<protein>
    <recommendedName>
        <fullName evidence="2">non-specific serine/threonine protein kinase</fullName>
        <ecNumber evidence="2">2.7.11.1</ecNumber>
    </recommendedName>
</protein>
<reference evidence="19" key="1">
    <citation type="submission" date="2013-07" db="EMBL/GenBank/DDBJ databases">
        <title>The genome of Eucalyptus grandis.</title>
        <authorList>
            <person name="Schmutz J."/>
            <person name="Hayes R."/>
            <person name="Myburg A."/>
            <person name="Tuskan G."/>
            <person name="Grattapaglia D."/>
            <person name="Rokhsar D.S."/>
        </authorList>
    </citation>
    <scope>NUCLEOTIDE SEQUENCE</scope>
    <source>
        <tissue evidence="19">Leaf extractions</tissue>
    </source>
</reference>
<dbReference type="InParanoid" id="A0A059AJB0"/>
<evidence type="ECO:0000313" key="19">
    <source>
        <dbReference type="EMBL" id="KCW53465.1"/>
    </source>
</evidence>
<keyword evidence="9 17" id="KW-0547">Nucleotide-binding</keyword>
<dbReference type="InterPro" id="IPR000719">
    <property type="entry name" value="Prot_kinase_dom"/>
</dbReference>
<dbReference type="SMART" id="SM00369">
    <property type="entry name" value="LRR_TYP"/>
    <property type="match status" value="2"/>
</dbReference>
<dbReference type="Gene3D" id="3.30.200.20">
    <property type="entry name" value="Phosphorylase Kinase, domain 1"/>
    <property type="match status" value="1"/>
</dbReference>
<keyword evidence="7" id="KW-0732">Signal</keyword>
<evidence type="ECO:0000256" key="13">
    <source>
        <dbReference type="ARBA" id="ARBA00023136"/>
    </source>
</evidence>
<dbReference type="SUPFAM" id="SSF52058">
    <property type="entry name" value="L domain-like"/>
    <property type="match status" value="1"/>
</dbReference>
<proteinExistence type="predicted"/>
<evidence type="ECO:0000256" key="9">
    <source>
        <dbReference type="ARBA" id="ARBA00022741"/>
    </source>
</evidence>
<dbReference type="InterPro" id="IPR001245">
    <property type="entry name" value="Ser-Thr/Tyr_kinase_cat_dom"/>
</dbReference>
<dbReference type="PROSITE" id="PS00107">
    <property type="entry name" value="PROTEIN_KINASE_ATP"/>
    <property type="match status" value="1"/>
</dbReference>
<evidence type="ECO:0000256" key="4">
    <source>
        <dbReference type="ARBA" id="ARBA00022614"/>
    </source>
</evidence>
<evidence type="ECO:0000256" key="17">
    <source>
        <dbReference type="PROSITE-ProRule" id="PRU10141"/>
    </source>
</evidence>
<dbReference type="EMBL" id="KK198762">
    <property type="protein sequence ID" value="KCW53465.1"/>
    <property type="molecule type" value="Genomic_DNA"/>
</dbReference>
<name>A0A059AJB0_EUCGR</name>
<comment type="subcellular location">
    <subcellularLocation>
        <location evidence="1">Membrane</location>
        <topology evidence="1">Single-pass membrane protein</topology>
    </subcellularLocation>
</comment>
<keyword evidence="11 17" id="KW-0067">ATP-binding</keyword>
<evidence type="ECO:0000256" key="8">
    <source>
        <dbReference type="ARBA" id="ARBA00022737"/>
    </source>
</evidence>
<keyword evidence="5" id="KW-0808">Transferase</keyword>
<dbReference type="InterPro" id="IPR032675">
    <property type="entry name" value="LRR_dom_sf"/>
</dbReference>
<accession>A0A059AJB0</accession>
<evidence type="ECO:0000256" key="5">
    <source>
        <dbReference type="ARBA" id="ARBA00022679"/>
    </source>
</evidence>
<evidence type="ECO:0000256" key="11">
    <source>
        <dbReference type="ARBA" id="ARBA00022840"/>
    </source>
</evidence>
<keyword evidence="10" id="KW-0418">Kinase</keyword>
<dbReference type="PANTHER" id="PTHR45631">
    <property type="entry name" value="OS07G0107800 PROTEIN-RELATED"/>
    <property type="match status" value="1"/>
</dbReference>
<dbReference type="SUPFAM" id="SSF56112">
    <property type="entry name" value="Protein kinase-like (PK-like)"/>
    <property type="match status" value="1"/>
</dbReference>
<dbReference type="AlphaFoldDB" id="A0A059AJB0"/>
<dbReference type="Gramene" id="KCW53465">
    <property type="protein sequence ID" value="KCW53465"/>
    <property type="gene ID" value="EUGRSUZ_J02710"/>
</dbReference>
<comment type="catalytic activity">
    <reaction evidence="15">
        <text>L-threonyl-[protein] + ATP = O-phospho-L-threonyl-[protein] + ADP + H(+)</text>
        <dbReference type="Rhea" id="RHEA:46608"/>
        <dbReference type="Rhea" id="RHEA-COMP:11060"/>
        <dbReference type="Rhea" id="RHEA-COMP:11605"/>
        <dbReference type="ChEBI" id="CHEBI:15378"/>
        <dbReference type="ChEBI" id="CHEBI:30013"/>
        <dbReference type="ChEBI" id="CHEBI:30616"/>
        <dbReference type="ChEBI" id="CHEBI:61977"/>
        <dbReference type="ChEBI" id="CHEBI:456216"/>
        <dbReference type="EC" id="2.7.11.1"/>
    </reaction>
</comment>
<evidence type="ECO:0000256" key="12">
    <source>
        <dbReference type="ARBA" id="ARBA00022989"/>
    </source>
</evidence>
<dbReference type="InterPro" id="IPR008271">
    <property type="entry name" value="Ser/Thr_kinase_AS"/>
</dbReference>
<keyword evidence="4" id="KW-0433">Leucine-rich repeat</keyword>
<dbReference type="EC" id="2.7.11.1" evidence="2"/>
<dbReference type="PROSITE" id="PS00108">
    <property type="entry name" value="PROTEIN_KINASE_ST"/>
    <property type="match status" value="1"/>
</dbReference>
<dbReference type="PANTHER" id="PTHR45631:SF206">
    <property type="entry name" value="PROTEIN KINASE DOMAIN-CONTAINING PROTEIN"/>
    <property type="match status" value="1"/>
</dbReference>
<dbReference type="eggNOG" id="ENOG502QQCZ">
    <property type="taxonomic scope" value="Eukaryota"/>
</dbReference>
<keyword evidence="8" id="KW-0677">Repeat</keyword>
<dbReference type="InterPro" id="IPR003591">
    <property type="entry name" value="Leu-rich_rpt_typical-subtyp"/>
</dbReference>